<dbReference type="Proteomes" id="UP000295388">
    <property type="component" value="Unassembled WGS sequence"/>
</dbReference>
<dbReference type="InterPro" id="IPR018490">
    <property type="entry name" value="cNMP-bd_dom_sf"/>
</dbReference>
<evidence type="ECO:0000256" key="4">
    <source>
        <dbReference type="ARBA" id="ARBA00022692"/>
    </source>
</evidence>
<feature type="transmembrane region" description="Helical" evidence="7">
    <location>
        <begin position="272"/>
        <end position="298"/>
    </location>
</feature>
<keyword evidence="2" id="KW-0813">Transport</keyword>
<organism evidence="9 10">
    <name type="scientific">Kribbella caucasensis</name>
    <dbReference type="NCBI Taxonomy" id="2512215"/>
    <lineage>
        <taxon>Bacteria</taxon>
        <taxon>Bacillati</taxon>
        <taxon>Actinomycetota</taxon>
        <taxon>Actinomycetes</taxon>
        <taxon>Propionibacteriales</taxon>
        <taxon>Kribbellaceae</taxon>
        <taxon>Kribbella</taxon>
    </lineage>
</organism>
<feature type="transmembrane region" description="Helical" evidence="7">
    <location>
        <begin position="310"/>
        <end position="330"/>
    </location>
</feature>
<keyword evidence="10" id="KW-1185">Reference proteome</keyword>
<dbReference type="SUPFAM" id="SSF103473">
    <property type="entry name" value="MFS general substrate transporter"/>
    <property type="match status" value="1"/>
</dbReference>
<feature type="transmembrane region" description="Helical" evidence="7">
    <location>
        <begin position="219"/>
        <end position="241"/>
    </location>
</feature>
<feature type="transmembrane region" description="Helical" evidence="7">
    <location>
        <begin position="127"/>
        <end position="148"/>
    </location>
</feature>
<dbReference type="GO" id="GO:0022857">
    <property type="term" value="F:transmembrane transporter activity"/>
    <property type="evidence" value="ECO:0007669"/>
    <property type="project" value="InterPro"/>
</dbReference>
<proteinExistence type="predicted"/>
<keyword evidence="3" id="KW-1003">Cell membrane</keyword>
<evidence type="ECO:0000256" key="7">
    <source>
        <dbReference type="SAM" id="Phobius"/>
    </source>
</evidence>
<dbReference type="Gene3D" id="1.20.1250.20">
    <property type="entry name" value="MFS general substrate transporter like domains"/>
    <property type="match status" value="2"/>
</dbReference>
<evidence type="ECO:0000256" key="5">
    <source>
        <dbReference type="ARBA" id="ARBA00022989"/>
    </source>
</evidence>
<dbReference type="Pfam" id="PF07690">
    <property type="entry name" value="MFS_1"/>
    <property type="match status" value="1"/>
</dbReference>
<dbReference type="GO" id="GO:0005886">
    <property type="term" value="C:plasma membrane"/>
    <property type="evidence" value="ECO:0007669"/>
    <property type="project" value="UniProtKB-SubCell"/>
</dbReference>
<feature type="transmembrane region" description="Helical" evidence="7">
    <location>
        <begin position="337"/>
        <end position="356"/>
    </location>
</feature>
<evidence type="ECO:0000313" key="10">
    <source>
        <dbReference type="Proteomes" id="UP000295388"/>
    </source>
</evidence>
<feature type="transmembrane region" description="Helical" evidence="7">
    <location>
        <begin position="362"/>
        <end position="384"/>
    </location>
</feature>
<feature type="domain" description="Cyclic nucleotide-binding" evidence="8">
    <location>
        <begin position="468"/>
        <end position="566"/>
    </location>
</feature>
<feature type="transmembrane region" description="Helical" evidence="7">
    <location>
        <begin position="426"/>
        <end position="443"/>
    </location>
</feature>
<dbReference type="PANTHER" id="PTHR23513">
    <property type="entry name" value="INTEGRAL MEMBRANE EFFLUX PROTEIN-RELATED"/>
    <property type="match status" value="1"/>
</dbReference>
<dbReference type="InterPro" id="IPR018488">
    <property type="entry name" value="cNMP-bd_CS"/>
</dbReference>
<dbReference type="CDD" id="cd00038">
    <property type="entry name" value="CAP_ED"/>
    <property type="match status" value="1"/>
</dbReference>
<protein>
    <submittedName>
        <fullName evidence="9">MFS transporter</fullName>
    </submittedName>
</protein>
<dbReference type="PROSITE" id="PS00889">
    <property type="entry name" value="CNMP_BINDING_2"/>
    <property type="match status" value="1"/>
</dbReference>
<dbReference type="InterPro" id="IPR000595">
    <property type="entry name" value="cNMP-bd_dom"/>
</dbReference>
<sequence length="598" mass="62741">MIPQQAFSHRPFRVFAVRGMWVRLRRTMPGTERYRRRMAGKGLRGRLGNAAGAFTSNARNPNLRRAQLSFLGAWTAEWAFTVGLGIVAYRDGGATAVGLVGLLRMAPSAILTPLLSPLADKGRRERVLILVSVLRGVVTGAAAVVVGVGGPPQIVYVLAVLSTIAATLYRPAHSALLPSLCHTGYELASANVVRGLLDAAATLMGPLLAALLLQFTGVTVVFAVAAGASLWAAALLLRLNYDAPPRPSAPRETNWMRSAVEGIRVVSGSRDLALIMGLAAAQSFTRGALTVLTVVVAIELLGTGEPGVGVLTAAIGAGAVLGSLAASLLVGTRRLGAWFAVGVALWGMPVTLIGVFPQQVAAWGLLACVGVWNSLIDLGGFTLLARLAADEVLARVFGVLESLVALSIGVGALVASLVVAGAGVRPALVTVGLLCPVLAVASWQRLRGMDRSIGVRDDDIDMLHRVAMLNVLPLPAIEQLARGLEPVDVPAGHVVFHQGDVGDHYFVIESGEADVIGDGQVVATLGPGQGFGEIALLRRIRRTATVRATSELRLKALRSDRFLPVVLGYTPSAREAGVVVDSMLDRFTPRDDPEQPPQ</sequence>
<dbReference type="PROSITE" id="PS50042">
    <property type="entry name" value="CNMP_BINDING_3"/>
    <property type="match status" value="1"/>
</dbReference>
<evidence type="ECO:0000259" key="8">
    <source>
        <dbReference type="PROSITE" id="PS50042"/>
    </source>
</evidence>
<accession>A0A4R6KB58</accession>
<keyword evidence="4 7" id="KW-0812">Transmembrane</keyword>
<dbReference type="InterPro" id="IPR036259">
    <property type="entry name" value="MFS_trans_sf"/>
</dbReference>
<evidence type="ECO:0000256" key="2">
    <source>
        <dbReference type="ARBA" id="ARBA00022448"/>
    </source>
</evidence>
<dbReference type="InterPro" id="IPR014710">
    <property type="entry name" value="RmlC-like_jellyroll"/>
</dbReference>
<feature type="transmembrane region" description="Helical" evidence="7">
    <location>
        <begin position="95"/>
        <end position="115"/>
    </location>
</feature>
<feature type="transmembrane region" description="Helical" evidence="7">
    <location>
        <begin position="68"/>
        <end position="89"/>
    </location>
</feature>
<feature type="transmembrane region" description="Helical" evidence="7">
    <location>
        <begin position="396"/>
        <end position="420"/>
    </location>
</feature>
<evidence type="ECO:0000256" key="1">
    <source>
        <dbReference type="ARBA" id="ARBA00004429"/>
    </source>
</evidence>
<dbReference type="Pfam" id="PF00027">
    <property type="entry name" value="cNMP_binding"/>
    <property type="match status" value="1"/>
</dbReference>
<evidence type="ECO:0000256" key="6">
    <source>
        <dbReference type="ARBA" id="ARBA00023136"/>
    </source>
</evidence>
<keyword evidence="5 7" id="KW-1133">Transmembrane helix</keyword>
<keyword evidence="6 7" id="KW-0472">Membrane</keyword>
<dbReference type="SUPFAM" id="SSF51206">
    <property type="entry name" value="cAMP-binding domain-like"/>
    <property type="match status" value="1"/>
</dbReference>
<dbReference type="PRINTS" id="PR00103">
    <property type="entry name" value="CAMPKINASE"/>
</dbReference>
<name>A0A4R6KB58_9ACTN</name>
<gene>
    <name evidence="9" type="ORF">EV643_109208</name>
</gene>
<dbReference type="Gene3D" id="2.60.120.10">
    <property type="entry name" value="Jelly Rolls"/>
    <property type="match status" value="1"/>
</dbReference>
<dbReference type="PANTHER" id="PTHR23513:SF9">
    <property type="entry name" value="ENTEROBACTIN EXPORTER ENTS"/>
    <property type="match status" value="1"/>
</dbReference>
<reference evidence="9 10" key="1">
    <citation type="submission" date="2019-03" db="EMBL/GenBank/DDBJ databases">
        <title>Genomic Encyclopedia of Type Strains, Phase III (KMG-III): the genomes of soil and plant-associated and newly described type strains.</title>
        <authorList>
            <person name="Whitman W."/>
        </authorList>
    </citation>
    <scope>NUCLEOTIDE SEQUENCE [LARGE SCALE GENOMIC DNA]</scope>
    <source>
        <strain evidence="9 10">VKM Ac-2527</strain>
    </source>
</reference>
<comment type="subcellular location">
    <subcellularLocation>
        <location evidence="1">Cell inner membrane</location>
        <topology evidence="1">Multi-pass membrane protein</topology>
    </subcellularLocation>
</comment>
<comment type="caution">
    <text evidence="9">The sequence shown here is derived from an EMBL/GenBank/DDBJ whole genome shotgun (WGS) entry which is preliminary data.</text>
</comment>
<dbReference type="AlphaFoldDB" id="A0A4R6KB58"/>
<dbReference type="CDD" id="cd06173">
    <property type="entry name" value="MFS_MefA_like"/>
    <property type="match status" value="1"/>
</dbReference>
<dbReference type="EMBL" id="SNWQ01000009">
    <property type="protein sequence ID" value="TDO47315.1"/>
    <property type="molecule type" value="Genomic_DNA"/>
</dbReference>
<evidence type="ECO:0000313" key="9">
    <source>
        <dbReference type="EMBL" id="TDO47315.1"/>
    </source>
</evidence>
<dbReference type="SMART" id="SM00100">
    <property type="entry name" value="cNMP"/>
    <property type="match status" value="1"/>
</dbReference>
<evidence type="ECO:0000256" key="3">
    <source>
        <dbReference type="ARBA" id="ARBA00022475"/>
    </source>
</evidence>
<dbReference type="InterPro" id="IPR011701">
    <property type="entry name" value="MFS"/>
</dbReference>